<dbReference type="RefSeq" id="WP_354461363.1">
    <property type="nucleotide sequence ID" value="NZ_JBEWSZ010000001.1"/>
</dbReference>
<evidence type="ECO:0000313" key="1">
    <source>
        <dbReference type="EMBL" id="MET2829423.1"/>
    </source>
</evidence>
<sequence>MQRVTLENLTDYARHVLDMAVSNADSYPVTSTVRLPGLNLTVHAGHGPLADAVEHAFVRAPDSQIPSEECRIFVGHPGIGAVPEPAAWGHEHFTPQSFASKLADAGLRGSYFYDLDFWQFYDPRRRVGAQLMRSADSFPPWEPGAPLRAFLHWEYAARGMRLAHAGTLGIDGRGILLAGAGGSGKSGTVVAGLLNGLDSVGDDYVLADIAGGVAAYPLFATLKQDPKGFRRLGLQHRLKSQGPLNWQGKHQFLLENIAVQTTPARLDIVALLVPSIGGGGASSIMPVSRKDAMIALAPSGIAQMPGERESGFRFFSELTRLLPCYRLSLGTQPEEIASTISEFLARGNS</sequence>
<keyword evidence="1" id="KW-0808">Transferase</keyword>
<dbReference type="GO" id="GO:0016301">
    <property type="term" value="F:kinase activity"/>
    <property type="evidence" value="ECO:0007669"/>
    <property type="project" value="UniProtKB-KW"/>
</dbReference>
<dbReference type="EMBL" id="JBEWSZ010000001">
    <property type="protein sequence ID" value="MET2829423.1"/>
    <property type="molecule type" value="Genomic_DNA"/>
</dbReference>
<dbReference type="Proteomes" id="UP001548832">
    <property type="component" value="Unassembled WGS sequence"/>
</dbReference>
<reference evidence="1 2" key="1">
    <citation type="submission" date="2024-06" db="EMBL/GenBank/DDBJ databases">
        <authorList>
            <person name="Kim D.-U."/>
        </authorList>
    </citation>
    <scope>NUCLEOTIDE SEQUENCE [LARGE SCALE GENOMIC DNA]</scope>
    <source>
        <strain evidence="1 2">KACC15460</strain>
    </source>
</reference>
<gene>
    <name evidence="1" type="ORF">ABVQ20_20850</name>
</gene>
<proteinExistence type="predicted"/>
<name>A0ABV2DJ00_9HYPH</name>
<evidence type="ECO:0000313" key="2">
    <source>
        <dbReference type="Proteomes" id="UP001548832"/>
    </source>
</evidence>
<keyword evidence="1" id="KW-0418">Kinase</keyword>
<organism evidence="1 2">
    <name type="scientific">Mesorhizobium shangrilense</name>
    <dbReference type="NCBI Taxonomy" id="460060"/>
    <lineage>
        <taxon>Bacteria</taxon>
        <taxon>Pseudomonadati</taxon>
        <taxon>Pseudomonadota</taxon>
        <taxon>Alphaproteobacteria</taxon>
        <taxon>Hyphomicrobiales</taxon>
        <taxon>Phyllobacteriaceae</taxon>
        <taxon>Mesorhizobium</taxon>
    </lineage>
</organism>
<dbReference type="InterPro" id="IPR027417">
    <property type="entry name" value="P-loop_NTPase"/>
</dbReference>
<protein>
    <submittedName>
        <fullName evidence="1">Serine kinase</fullName>
    </submittedName>
</protein>
<dbReference type="Gene3D" id="3.40.50.300">
    <property type="entry name" value="P-loop containing nucleotide triphosphate hydrolases"/>
    <property type="match status" value="1"/>
</dbReference>
<comment type="caution">
    <text evidence="1">The sequence shown here is derived from an EMBL/GenBank/DDBJ whole genome shotgun (WGS) entry which is preliminary data.</text>
</comment>
<accession>A0ABV2DJ00</accession>
<dbReference type="SUPFAM" id="SSF53795">
    <property type="entry name" value="PEP carboxykinase-like"/>
    <property type="match status" value="1"/>
</dbReference>
<keyword evidence="2" id="KW-1185">Reference proteome</keyword>